<dbReference type="OrthoDB" id="6370927at2"/>
<reference evidence="3" key="1">
    <citation type="submission" date="2016-10" db="EMBL/GenBank/DDBJ databases">
        <authorList>
            <person name="Varghese N."/>
            <person name="Submissions S."/>
        </authorList>
    </citation>
    <scope>NUCLEOTIDE SEQUENCE [LARGE SCALE GENOMIC DNA]</scope>
    <source>
        <strain evidence="3">CGMCC 1.6775</strain>
    </source>
</reference>
<protein>
    <submittedName>
        <fullName evidence="2">MSHA biogenesis protein MshK</fullName>
    </submittedName>
</protein>
<accession>A0A1I4YU30</accession>
<name>A0A1I4YU30_9GAMM</name>
<keyword evidence="3" id="KW-1185">Reference proteome</keyword>
<keyword evidence="1" id="KW-0732">Signal</keyword>
<evidence type="ECO:0000313" key="3">
    <source>
        <dbReference type="Proteomes" id="UP000199339"/>
    </source>
</evidence>
<dbReference type="RefSeq" id="WP_092005480.1">
    <property type="nucleotide sequence ID" value="NZ_FOUR01000008.1"/>
</dbReference>
<proteinExistence type="predicted"/>
<sequence length="107" mass="11612">MRFAGSLIAIIALLASMPVDALQDPTKPPGTEAPAIRSQPARSLSLDSIVYGRDRKVAVIEGEALREGQGANGIRVTKIHQDRVEVLDRGDPRVLYLDKLPQVRGTQ</sequence>
<feature type="chain" id="PRO_5011527302" evidence="1">
    <location>
        <begin position="22"/>
        <end position="107"/>
    </location>
</feature>
<organism evidence="2 3">
    <name type="scientific">Marinobacter pelagius</name>
    <dbReference type="NCBI Taxonomy" id="379482"/>
    <lineage>
        <taxon>Bacteria</taxon>
        <taxon>Pseudomonadati</taxon>
        <taxon>Pseudomonadota</taxon>
        <taxon>Gammaproteobacteria</taxon>
        <taxon>Pseudomonadales</taxon>
        <taxon>Marinobacteraceae</taxon>
        <taxon>Marinobacter</taxon>
    </lineage>
</organism>
<feature type="signal peptide" evidence="1">
    <location>
        <begin position="1"/>
        <end position="21"/>
    </location>
</feature>
<evidence type="ECO:0000256" key="1">
    <source>
        <dbReference type="SAM" id="SignalP"/>
    </source>
</evidence>
<dbReference type="EMBL" id="FOUR01000008">
    <property type="protein sequence ID" value="SFN41512.1"/>
    <property type="molecule type" value="Genomic_DNA"/>
</dbReference>
<gene>
    <name evidence="2" type="ORF">SAMN04487961_3028</name>
</gene>
<evidence type="ECO:0000313" key="2">
    <source>
        <dbReference type="EMBL" id="SFN41512.1"/>
    </source>
</evidence>
<dbReference type="AlphaFoldDB" id="A0A1I4YU30"/>
<dbReference type="Proteomes" id="UP000199339">
    <property type="component" value="Unassembled WGS sequence"/>
</dbReference>